<proteinExistence type="predicted"/>
<evidence type="ECO:0000313" key="1">
    <source>
        <dbReference type="EMBL" id="WUV46164.1"/>
    </source>
</evidence>
<reference evidence="1" key="1">
    <citation type="submission" date="2022-10" db="EMBL/GenBank/DDBJ databases">
        <title>The complete genomes of actinobacterial strains from the NBC collection.</title>
        <authorList>
            <person name="Joergensen T.S."/>
            <person name="Alvarez Arevalo M."/>
            <person name="Sterndorff E.B."/>
            <person name="Faurdal D."/>
            <person name="Vuksanovic O."/>
            <person name="Mourched A.-S."/>
            <person name="Charusanti P."/>
            <person name="Shaw S."/>
            <person name="Blin K."/>
            <person name="Weber T."/>
        </authorList>
    </citation>
    <scope>NUCLEOTIDE SEQUENCE</scope>
    <source>
        <strain evidence="1">NBC_01482</strain>
    </source>
</reference>
<accession>A0ABZ1YSD7</accession>
<gene>
    <name evidence="1" type="ORF">OG563_45090</name>
</gene>
<dbReference type="EMBL" id="CP109441">
    <property type="protein sequence ID" value="WUV46164.1"/>
    <property type="molecule type" value="Genomic_DNA"/>
</dbReference>
<dbReference type="RefSeq" id="WP_327099419.1">
    <property type="nucleotide sequence ID" value="NZ_CP109149.1"/>
</dbReference>
<dbReference type="Proteomes" id="UP001432062">
    <property type="component" value="Chromosome"/>
</dbReference>
<sequence>MPTTFPSSVTEATSNTVQDCRRRGWTVAETTNGVCLITDEQISAIELTGALAATVRRYLRANNLSGPVIEIPGPQRREIHLVVGAAKAAMAIGALRGVGAIVHTDGASIPLPPTRLSAGSACWGISPSEARWVPPVVAIAAAVRAAESSRKRHLDDLAS</sequence>
<organism evidence="1 2">
    <name type="scientific">Nocardia vinacea</name>
    <dbReference type="NCBI Taxonomy" id="96468"/>
    <lineage>
        <taxon>Bacteria</taxon>
        <taxon>Bacillati</taxon>
        <taxon>Actinomycetota</taxon>
        <taxon>Actinomycetes</taxon>
        <taxon>Mycobacteriales</taxon>
        <taxon>Nocardiaceae</taxon>
        <taxon>Nocardia</taxon>
    </lineage>
</organism>
<evidence type="ECO:0000313" key="2">
    <source>
        <dbReference type="Proteomes" id="UP001432062"/>
    </source>
</evidence>
<protein>
    <submittedName>
        <fullName evidence="1">Uncharacterized protein</fullName>
    </submittedName>
</protein>
<keyword evidence="2" id="KW-1185">Reference proteome</keyword>
<name>A0ABZ1YSD7_9NOCA</name>